<proteinExistence type="predicted"/>
<evidence type="ECO:0000313" key="4">
    <source>
        <dbReference type="EMBL" id="KAG2532021.1"/>
    </source>
</evidence>
<dbReference type="EMBL" id="MBAD02000681">
    <property type="protein sequence ID" value="RLN64167.1"/>
    <property type="molecule type" value="Genomic_DNA"/>
</dbReference>
<evidence type="ECO:0000313" key="11">
    <source>
        <dbReference type="Proteomes" id="UP000285624"/>
    </source>
</evidence>
<dbReference type="GO" id="GO:0003824">
    <property type="term" value="F:catalytic activity"/>
    <property type="evidence" value="ECO:0007669"/>
    <property type="project" value="InterPro"/>
</dbReference>
<evidence type="ECO:0000259" key="2">
    <source>
        <dbReference type="PROSITE" id="PS51084"/>
    </source>
</evidence>
<evidence type="ECO:0000313" key="7">
    <source>
        <dbReference type="EMBL" id="RLN67480.1"/>
    </source>
</evidence>
<dbReference type="EMBL" id="JPWU03000014">
    <property type="protein sequence ID" value="KAG2532021.1"/>
    <property type="molecule type" value="Genomic_DNA"/>
</dbReference>
<reference evidence="9 10" key="2">
    <citation type="submission" date="2018-07" db="EMBL/GenBank/DDBJ databases">
        <title>Genome sequencing of oomycete isolates from Chile give support for New Zealand origin for Phytophthora kernoviae and make available the first Nothophytophthora sp. genome.</title>
        <authorList>
            <person name="Studholme D.J."/>
            <person name="Sanfuentes E."/>
            <person name="Panda P."/>
            <person name="Hill R."/>
            <person name="Sambles C."/>
            <person name="Grant M."/>
            <person name="Williams N.M."/>
            <person name="Mcdougal R.L."/>
        </authorList>
    </citation>
    <scope>NUCLEOTIDE SEQUENCE [LARGE SCALE GENOMIC DNA]</scope>
    <source>
        <strain evidence="5">Chile2</strain>
        <strain evidence="8">Chile4</strain>
        <strain evidence="7">Chile6</strain>
        <strain evidence="6">Chile7</strain>
    </source>
</reference>
<accession>A0A3F2RZT5</accession>
<evidence type="ECO:0000313" key="10">
    <source>
        <dbReference type="Proteomes" id="UP000284657"/>
    </source>
</evidence>
<dbReference type="EMBL" id="JPWV03000015">
    <property type="protein sequence ID" value="KAG2530921.1"/>
    <property type="molecule type" value="Genomic_DNA"/>
</dbReference>
<reference evidence="3" key="3">
    <citation type="submission" date="2020-06" db="EMBL/GenBank/DDBJ databases">
        <authorList>
            <person name="Studholme D.J."/>
        </authorList>
    </citation>
    <scope>NUCLEOTIDE SEQUENCE</scope>
    <source>
        <strain evidence="3">NZFS 2646</strain>
        <strain evidence="4">NZFS 3630</strain>
    </source>
</reference>
<dbReference type="EMBL" id="MBDO02000023">
    <property type="protein sequence ID" value="RLN67480.1"/>
    <property type="molecule type" value="Genomic_DNA"/>
</dbReference>
<evidence type="ECO:0000313" key="6">
    <source>
        <dbReference type="EMBL" id="RLN64167.1"/>
    </source>
</evidence>
<dbReference type="Gene3D" id="3.30.428.10">
    <property type="entry name" value="HIT-like"/>
    <property type="match status" value="1"/>
</dbReference>
<evidence type="ECO:0000313" key="8">
    <source>
        <dbReference type="EMBL" id="RLN83861.1"/>
    </source>
</evidence>
<feature type="domain" description="HIT" evidence="2">
    <location>
        <begin position="46"/>
        <end position="147"/>
    </location>
</feature>
<dbReference type="Proteomes" id="UP000284657">
    <property type="component" value="Unassembled WGS sequence"/>
</dbReference>
<comment type="caution">
    <text evidence="7">The sequence shown here is derived from an EMBL/GenBank/DDBJ whole genome shotgun (WGS) entry which is preliminary data.</text>
</comment>
<gene>
    <name evidence="5" type="ORF">BBI17_001480</name>
    <name evidence="6" type="ORF">BBJ29_000315</name>
    <name evidence="8" type="ORF">BBO99_00001767</name>
    <name evidence="7" type="ORF">BBP00_00001623</name>
    <name evidence="3" type="ORF">JM16_001382</name>
    <name evidence="4" type="ORF">JM18_001464</name>
</gene>
<keyword evidence="11" id="KW-1185">Reference proteome</keyword>
<reference evidence="3" key="1">
    <citation type="journal article" date="2015" name="Genom Data">
        <title>Genome sequences of six Phytophthora species associated with forests in New Zealand.</title>
        <authorList>
            <person name="Studholme D.J."/>
            <person name="McDougal R.L."/>
            <person name="Sambles C."/>
            <person name="Hansen E."/>
            <person name="Hardy G."/>
            <person name="Grant M."/>
            <person name="Ganley R.J."/>
            <person name="Williams N.M."/>
        </authorList>
    </citation>
    <scope>NUCLEOTIDE SEQUENCE</scope>
    <source>
        <strain evidence="3">NZFS 2646</strain>
        <strain evidence="4">NZFS 3630</strain>
    </source>
</reference>
<evidence type="ECO:0000313" key="5">
    <source>
        <dbReference type="EMBL" id="RLN36759.1"/>
    </source>
</evidence>
<evidence type="ECO:0000313" key="3">
    <source>
        <dbReference type="EMBL" id="KAG2530921.1"/>
    </source>
</evidence>
<dbReference type="Proteomes" id="UP000285883">
    <property type="component" value="Unassembled WGS sequence"/>
</dbReference>
<organism evidence="7 9">
    <name type="scientific">Phytophthora kernoviae</name>
    <dbReference type="NCBI Taxonomy" id="325452"/>
    <lineage>
        <taxon>Eukaryota</taxon>
        <taxon>Sar</taxon>
        <taxon>Stramenopiles</taxon>
        <taxon>Oomycota</taxon>
        <taxon>Peronosporomycetes</taxon>
        <taxon>Peronosporales</taxon>
        <taxon>Peronosporaceae</taxon>
        <taxon>Phytophthora</taxon>
    </lineage>
</organism>
<dbReference type="InterPro" id="IPR011146">
    <property type="entry name" value="HIT-like"/>
</dbReference>
<protein>
    <recommendedName>
        <fullName evidence="2">HIT domain-containing protein</fullName>
    </recommendedName>
</protein>
<evidence type="ECO:0000256" key="1">
    <source>
        <dbReference type="PROSITE-ProRule" id="PRU00464"/>
    </source>
</evidence>
<dbReference type="InterPro" id="IPR036265">
    <property type="entry name" value="HIT-like_sf"/>
</dbReference>
<dbReference type="CDD" id="cd01276">
    <property type="entry name" value="PKCI_related"/>
    <property type="match status" value="1"/>
</dbReference>
<name>A0A3F2RZT5_9STRA</name>
<dbReference type="STRING" id="325452.A0A3F2RZT5"/>
<dbReference type="EMBL" id="MAYM02000707">
    <property type="protein sequence ID" value="RLN36759.1"/>
    <property type="molecule type" value="Genomic_DNA"/>
</dbReference>
<dbReference type="Pfam" id="PF01230">
    <property type="entry name" value="HIT"/>
    <property type="match status" value="1"/>
</dbReference>
<dbReference type="Proteomes" id="UP000792063">
    <property type="component" value="Unassembled WGS sequence"/>
</dbReference>
<comment type="caution">
    <text evidence="1">Lacks conserved residue(s) required for the propagation of feature annotation.</text>
</comment>
<dbReference type="OrthoDB" id="672793at2759"/>
<dbReference type="PROSITE" id="PS51084">
    <property type="entry name" value="HIT_2"/>
    <property type="match status" value="1"/>
</dbReference>
<dbReference type="PANTHER" id="PTHR23089">
    <property type="entry name" value="HISTIDINE TRIAD HIT PROTEIN"/>
    <property type="match status" value="1"/>
</dbReference>
<dbReference type="AlphaFoldDB" id="A0A3F2RZT5"/>
<dbReference type="Proteomes" id="UP000785171">
    <property type="component" value="Unassembled WGS sequence"/>
</dbReference>
<dbReference type="InterPro" id="IPR001310">
    <property type="entry name" value="Histidine_triad_HIT"/>
</dbReference>
<sequence>MLRVLRTFKPRSPTSLARAMSSGADERANADAAATSGAAASVGETIFDKILRKEIPAKIAYEDEQCLAFHDVNPQAPVHILLIPKHRDGLTQLAHAEEHHEAILGHLLYTAKLVAKQQNLDSGFRIVINDGADGCQSNAKEYKLKVV</sequence>
<dbReference type="SUPFAM" id="SSF54197">
    <property type="entry name" value="HIT-like"/>
    <property type="match status" value="1"/>
</dbReference>
<dbReference type="EMBL" id="MBDN02000026">
    <property type="protein sequence ID" value="RLN83861.1"/>
    <property type="molecule type" value="Genomic_DNA"/>
</dbReference>
<dbReference type="Proteomes" id="UP000285624">
    <property type="component" value="Unassembled WGS sequence"/>
</dbReference>
<evidence type="ECO:0000313" key="9">
    <source>
        <dbReference type="Proteomes" id="UP000277300"/>
    </source>
</evidence>
<dbReference type="Proteomes" id="UP000277300">
    <property type="component" value="Unassembled WGS sequence"/>
</dbReference>
<dbReference type="PRINTS" id="PR00332">
    <property type="entry name" value="HISTRIAD"/>
</dbReference>